<dbReference type="InterPro" id="IPR054517">
    <property type="entry name" value="SPEF2_D5"/>
</dbReference>
<dbReference type="Pfam" id="PF22946">
    <property type="entry name" value="SPEF2_D5"/>
    <property type="match status" value="1"/>
</dbReference>
<evidence type="ECO:0000259" key="2">
    <source>
        <dbReference type="PROSITE" id="PS50021"/>
    </source>
</evidence>
<proteinExistence type="predicted"/>
<evidence type="ECO:0000313" key="4">
    <source>
        <dbReference type="Proteomes" id="UP001557470"/>
    </source>
</evidence>
<dbReference type="PROSITE" id="PS50021">
    <property type="entry name" value="CH"/>
    <property type="match status" value="1"/>
</dbReference>
<dbReference type="InterPro" id="IPR027417">
    <property type="entry name" value="P-loop_NTPase"/>
</dbReference>
<dbReference type="Gene3D" id="1.10.418.10">
    <property type="entry name" value="Calponin-like domain"/>
    <property type="match status" value="1"/>
</dbReference>
<dbReference type="Pfam" id="PF24082">
    <property type="entry name" value="SPEF2_C"/>
    <property type="match status" value="1"/>
</dbReference>
<dbReference type="Gene3D" id="3.40.50.300">
    <property type="entry name" value="P-loop containing nucleotide triphosphate hydrolases"/>
    <property type="match status" value="1"/>
</dbReference>
<feature type="region of interest" description="Disordered" evidence="1">
    <location>
        <begin position="1260"/>
        <end position="1293"/>
    </location>
</feature>
<evidence type="ECO:0000256" key="1">
    <source>
        <dbReference type="SAM" id="MobiDB-lite"/>
    </source>
</evidence>
<dbReference type="InterPro" id="IPR001715">
    <property type="entry name" value="CH_dom"/>
</dbReference>
<feature type="compositionally biased region" description="Pro residues" evidence="1">
    <location>
        <begin position="1273"/>
        <end position="1286"/>
    </location>
</feature>
<feature type="compositionally biased region" description="Basic and acidic residues" evidence="1">
    <location>
        <begin position="626"/>
        <end position="635"/>
    </location>
</feature>
<dbReference type="InterPro" id="IPR056199">
    <property type="entry name" value="SPEF2_C"/>
</dbReference>
<dbReference type="InterPro" id="IPR036872">
    <property type="entry name" value="CH_dom_sf"/>
</dbReference>
<dbReference type="SUPFAM" id="SSF52540">
    <property type="entry name" value="P-loop containing nucleoside triphosphate hydrolases"/>
    <property type="match status" value="1"/>
</dbReference>
<dbReference type="Pfam" id="PF06294">
    <property type="entry name" value="CH_2"/>
    <property type="match status" value="1"/>
</dbReference>
<dbReference type="Proteomes" id="UP001557470">
    <property type="component" value="Unassembled WGS sequence"/>
</dbReference>
<feature type="region of interest" description="Disordered" evidence="1">
    <location>
        <begin position="615"/>
        <end position="641"/>
    </location>
</feature>
<keyword evidence="4" id="KW-1185">Reference proteome</keyword>
<dbReference type="PANTHER" id="PTHR14919:SF0">
    <property type="entry name" value="SPERM FLAGELLAR PROTEIN 2"/>
    <property type="match status" value="1"/>
</dbReference>
<feature type="domain" description="Calponin-homology (CH)" evidence="2">
    <location>
        <begin position="1"/>
        <end position="105"/>
    </location>
</feature>
<organism evidence="3 4">
    <name type="scientific">Umbra pygmaea</name>
    <name type="common">Eastern mudminnow</name>
    <dbReference type="NCBI Taxonomy" id="75934"/>
    <lineage>
        <taxon>Eukaryota</taxon>
        <taxon>Metazoa</taxon>
        <taxon>Chordata</taxon>
        <taxon>Craniata</taxon>
        <taxon>Vertebrata</taxon>
        <taxon>Euteleostomi</taxon>
        <taxon>Actinopterygii</taxon>
        <taxon>Neopterygii</taxon>
        <taxon>Teleostei</taxon>
        <taxon>Protacanthopterygii</taxon>
        <taxon>Esociformes</taxon>
        <taxon>Umbridae</taxon>
        <taxon>Umbra</taxon>
    </lineage>
</organism>
<protein>
    <recommendedName>
        <fullName evidence="2">Calponin-homology (CH) domain-containing protein</fullName>
    </recommendedName>
</protein>
<name>A0ABD0XDK9_UMBPY</name>
<dbReference type="GO" id="GO:0005737">
    <property type="term" value="C:cytoplasm"/>
    <property type="evidence" value="ECO:0007669"/>
    <property type="project" value="UniProtKB-ARBA"/>
</dbReference>
<feature type="region of interest" description="Disordered" evidence="1">
    <location>
        <begin position="907"/>
        <end position="930"/>
    </location>
</feature>
<accession>A0ABD0XDK9</accession>
<sequence length="1740" mass="198128">MSDILCRWLNEELRLSKSIDPRSLSKEFSNGYLIGEVLHKYKLQEDFERFLKSNTESSKLNNFIRVGPTLQLLGISFNLRMAQSVMQEQPGAASHLLYQLYVLLQKKKRRGLSVTAIEAMQPSATASFHRLENDIYSERLRTLVKREADVKLQKIALNFEVKGQEVYDKSVMVKVGEEQKRKKVQAEMRLQDMEKHRQARKKQHEIIIGIQAATIQIPKPPPKRTLKHLERQQQNRRKREAEKVRLEIAEFENNRKMLLPAGGFGPSNLSADQINSFSSQRPHLQKAEELAQANNEYLQQIHQRLHKDAEARQQREKRRRLFLVEQLKAHEAQQDALREQQLVERLSRQSQQEKRLAVQLMLLHKQKDVIRQNRLFCEKQYQERREKDFQEALEKEAAEAHQARLDHAEEIQKEIELHDKLAAERKQASYQKHFDNCRHILEQMVDLAMKVGEYRLLTDNLIPWKLMQEWKQVFLSGKSLYDSGSLEDVTGDPTPEQKDDLEKQEILNDRDYDEYTSMTGEWAWPEEAEAKPPPSKNNLLGHAVLRMQTMVNPHKPVTPPPMFPLFTLKACVLGKVFSGKSTSLAKVAQEKNIHILAVGDLVQEALAACQLGKQGHECTEGGETSTPKDIDQLEKEDGDELSENSEKLTAQLLQQATKKTSERPLKAQLGAAAENLLRKGCIVPDELLVDIVVEAIRAIPGDSGWVLDGFPGNINQAKLLEKALGGLDPEERMKSNRRANLLTDTNPHPETPLAPPALDLVVLLDVSDEEVIRRAVKQPCEERSSGKSNSGPPEMTSELASDLVSDLAVVSDGDQIFEKRQVQHRIAAFQETWPKLEKWFSGKHNILVKLNAELSEELLCRKLESILGEAMVQSENVEEVVLDSEQTAEASVIQVASPVSASQSITSLQDESLTPGVKPSTPHSPKGEDTKFTMLSSFDNNHGGNTGASSTASMPDSTTWTYVDQPLPKEIPEYLVPYWDIVCNSYVTNVKVVMQKLRKEHVLIIHHLFNIREEFKQFLQRPDMKQEFVSQWQTDYNNIPEDIREDEETKAELYQRLDDLRERLWDMCDKRKGEALQERTSFTSDGWLHDHTARVINHFATLMQVEVDRFQNTVCILRDYYKGMYLPVLPDQGSEFTCIPLLDIVEPGTLRDHTMSSERVTQSATERDNEQDEKNINILRPLIPRRPPSTDMASTNQNDLHDLDEKILKDIYETALTAVNNMVSVEAAQREVEENEEAQRKIGVEGLQSLSQASAYKASSTKVMKKAGVKNKGPPPPVEEPSPLPPTEEDPEEVYKRSIRTRIRQEYAAALEHEEGAVRVRLELVQSRALCMVKGLHKRAEQVFLTMEEWLDARFLAEMTSIDQLSSLVCQHIESATKLHSKLILVDTDFFLNDDDVLVTNPPPCTPHLVPPSENTFNILQLEAFYQQLRKMAPTGVLYKDDFLKILQSLTSGANTLPDLWMYTSETQLVELVSLLTQDSDMLDWRRFLLSASLPWPTLTLAQLQQVLDQFKMADAQATGTLTEEQYLQVDLWSHSEPAMALPMPDHRLANLRKFFFMLFADPDSSPACVDYVTMLLYLAAHPDPEQGFIRALSVVMGQPLPLPTSRRLLQSLPCMEEGVSESTEVEEEVEEESQRGARSVEGVTITALLIVICHGGAGVTSQNHIQSKGRSSEEYKQDFEKVYRELGYEVDDQIPFSILSEHPFIQKLIESSTKYQLIDIHKVLQVQRSEEEPLSLAAS</sequence>
<evidence type="ECO:0000313" key="3">
    <source>
        <dbReference type="EMBL" id="KAL0979832.1"/>
    </source>
</evidence>
<reference evidence="3 4" key="1">
    <citation type="submission" date="2024-06" db="EMBL/GenBank/DDBJ databases">
        <authorList>
            <person name="Pan Q."/>
            <person name="Wen M."/>
            <person name="Jouanno E."/>
            <person name="Zahm M."/>
            <person name="Klopp C."/>
            <person name="Cabau C."/>
            <person name="Louis A."/>
            <person name="Berthelot C."/>
            <person name="Parey E."/>
            <person name="Roest Crollius H."/>
            <person name="Montfort J."/>
            <person name="Robinson-Rechavi M."/>
            <person name="Bouchez O."/>
            <person name="Lampietro C."/>
            <person name="Lopez Roques C."/>
            <person name="Donnadieu C."/>
            <person name="Postlethwait J."/>
            <person name="Bobe J."/>
            <person name="Verreycken H."/>
            <person name="Guiguen Y."/>
        </authorList>
    </citation>
    <scope>NUCLEOTIDE SEQUENCE [LARGE SCALE GENOMIC DNA]</scope>
    <source>
        <strain evidence="3">Up_M1</strain>
        <tissue evidence="3">Testis</tissue>
    </source>
</reference>
<dbReference type="InterPro" id="IPR010441">
    <property type="entry name" value="CH_2"/>
</dbReference>
<dbReference type="InterPro" id="IPR052634">
    <property type="entry name" value="Sperm_flagellar-bone_growth"/>
</dbReference>
<dbReference type="PANTHER" id="PTHR14919">
    <property type="entry name" value="KPL2-RELATED"/>
    <property type="match status" value="1"/>
</dbReference>
<gene>
    <name evidence="3" type="ORF">UPYG_G00190380</name>
</gene>
<dbReference type="Pfam" id="PF00406">
    <property type="entry name" value="ADK"/>
    <property type="match status" value="1"/>
</dbReference>
<comment type="caution">
    <text evidence="3">The sequence shown here is derived from an EMBL/GenBank/DDBJ whole genome shotgun (WGS) entry which is preliminary data.</text>
</comment>
<dbReference type="EMBL" id="JAGEUA010000005">
    <property type="protein sequence ID" value="KAL0979832.1"/>
    <property type="molecule type" value="Genomic_DNA"/>
</dbReference>
<feature type="region of interest" description="Disordered" evidence="1">
    <location>
        <begin position="776"/>
        <end position="799"/>
    </location>
</feature>